<dbReference type="Gene3D" id="1.10.220.10">
    <property type="entry name" value="Annexin"/>
    <property type="match status" value="3"/>
</dbReference>
<dbReference type="EMBL" id="AUWU02000002">
    <property type="protein sequence ID" value="KAH0576315.1"/>
    <property type="molecule type" value="Genomic_DNA"/>
</dbReference>
<dbReference type="KEGG" id="ssao:94295901"/>
<dbReference type="PRINTS" id="PR00196">
    <property type="entry name" value="ANNEXIN"/>
</dbReference>
<dbReference type="GO" id="GO:0005509">
    <property type="term" value="F:calcium ion binding"/>
    <property type="evidence" value="ECO:0007669"/>
    <property type="project" value="InterPro"/>
</dbReference>
<evidence type="ECO:0000256" key="2">
    <source>
        <dbReference type="ARBA" id="ARBA00022737"/>
    </source>
</evidence>
<protein>
    <submittedName>
        <fullName evidence="4">Annexin</fullName>
    </submittedName>
</protein>
<gene>
    <name evidence="4" type="ORF">SS50377_21878</name>
</gene>
<dbReference type="PANTHER" id="PTHR10502">
    <property type="entry name" value="ANNEXIN"/>
    <property type="match status" value="1"/>
</dbReference>
<evidence type="ECO:0000256" key="1">
    <source>
        <dbReference type="ARBA" id="ARBA00007831"/>
    </source>
</evidence>
<dbReference type="PANTHER" id="PTHR10502:SF102">
    <property type="entry name" value="ANNEXIN B11"/>
    <property type="match status" value="1"/>
</dbReference>
<dbReference type="Pfam" id="PF00191">
    <property type="entry name" value="Annexin"/>
    <property type="match status" value="3"/>
</dbReference>
<dbReference type="AlphaFoldDB" id="A0A9P8LY14"/>
<dbReference type="OrthoDB" id="37886at2759"/>
<reference evidence="4 5" key="1">
    <citation type="journal article" date="2014" name="PLoS Genet.">
        <title>The Genome of Spironucleus salmonicida Highlights a Fish Pathogen Adapted to Fluctuating Environments.</title>
        <authorList>
            <person name="Xu F."/>
            <person name="Jerlstrom-Hultqvist J."/>
            <person name="Einarsson E."/>
            <person name="Astvaldsson A."/>
            <person name="Svard S.G."/>
            <person name="Andersson J.O."/>
        </authorList>
    </citation>
    <scope>NUCLEOTIDE SEQUENCE [LARGE SCALE GENOMIC DNA]</scope>
    <source>
        <strain evidence="4 5">ATCC 50377</strain>
    </source>
</reference>
<evidence type="ECO:0000313" key="5">
    <source>
        <dbReference type="Proteomes" id="UP000018208"/>
    </source>
</evidence>
<dbReference type="InterPro" id="IPR037104">
    <property type="entry name" value="Annexin_sf"/>
</dbReference>
<proteinExistence type="inferred from homology"/>
<dbReference type="GO" id="GO:0005544">
    <property type="term" value="F:calcium-dependent phospholipid binding"/>
    <property type="evidence" value="ECO:0007669"/>
    <property type="project" value="InterPro"/>
</dbReference>
<keyword evidence="2" id="KW-0677">Repeat</keyword>
<organism evidence="4 5">
    <name type="scientific">Spironucleus salmonicida</name>
    <dbReference type="NCBI Taxonomy" id="348837"/>
    <lineage>
        <taxon>Eukaryota</taxon>
        <taxon>Metamonada</taxon>
        <taxon>Diplomonadida</taxon>
        <taxon>Hexamitidae</taxon>
        <taxon>Hexamitinae</taxon>
        <taxon>Spironucleus</taxon>
    </lineage>
</organism>
<comment type="similarity">
    <text evidence="1">Belongs to the annexin family.</text>
</comment>
<dbReference type="SMART" id="SM00335">
    <property type="entry name" value="ANX"/>
    <property type="match status" value="2"/>
</dbReference>
<dbReference type="Proteomes" id="UP000018208">
    <property type="component" value="Unassembled WGS sequence"/>
</dbReference>
<dbReference type="GO" id="GO:0005737">
    <property type="term" value="C:cytoplasm"/>
    <property type="evidence" value="ECO:0007669"/>
    <property type="project" value="TreeGrafter"/>
</dbReference>
<dbReference type="InterPro" id="IPR018502">
    <property type="entry name" value="Annexin_repeat"/>
</dbReference>
<keyword evidence="5" id="KW-1185">Reference proteome</keyword>
<dbReference type="PROSITE" id="PS51897">
    <property type="entry name" value="ANNEXIN_2"/>
    <property type="match status" value="2"/>
</dbReference>
<dbReference type="GO" id="GO:0005886">
    <property type="term" value="C:plasma membrane"/>
    <property type="evidence" value="ECO:0007669"/>
    <property type="project" value="TreeGrafter"/>
</dbReference>
<comment type="caution">
    <text evidence="4">The sequence shown here is derived from an EMBL/GenBank/DDBJ whole genome shotgun (WGS) entry which is preliminary data.</text>
</comment>
<name>A0A9P8LY14_9EUKA</name>
<keyword evidence="3" id="KW-0041">Annexin</keyword>
<evidence type="ECO:0000313" key="4">
    <source>
        <dbReference type="EMBL" id="KAH0576315.1"/>
    </source>
</evidence>
<dbReference type="SUPFAM" id="SSF47874">
    <property type="entry name" value="Annexin"/>
    <property type="match status" value="1"/>
</dbReference>
<dbReference type="GO" id="GO:0001786">
    <property type="term" value="F:phosphatidylserine binding"/>
    <property type="evidence" value="ECO:0007669"/>
    <property type="project" value="TreeGrafter"/>
</dbReference>
<dbReference type="GeneID" id="94295901"/>
<sequence>MLTSRMSIPQHAAQAFHSAFSGIGTREKAVILCVKGATNEQLQDMQLAYNQMFNKSLAQTVRFETSFNFEKLVLSTLQPRYQLWAECIHHAVAGLGTDEKRLIYYVFMMDDYDKQQVRLAYQQKYRKTLDHAIEFDVPPFWTFGRLMKHWLKNDKLQHGDVQDLVAQLHKAEVGPGTRENVFIDVFTTTSHDSFNAIVAEYNRQYLINLRHVVKKEFSGHTEAAMLAAYDFNVHPANLCAQLVSHAVKGMGTDDTLLINVTALFRDRYYDWICQAYPGNIIRAIKRDTSGWYETGILELWNLKS</sequence>
<evidence type="ECO:0000256" key="3">
    <source>
        <dbReference type="ARBA" id="ARBA00023216"/>
    </source>
</evidence>
<dbReference type="RefSeq" id="XP_067767088.1">
    <property type="nucleotide sequence ID" value="XM_067905771.1"/>
</dbReference>
<dbReference type="InterPro" id="IPR001464">
    <property type="entry name" value="Annexin"/>
</dbReference>
<accession>A0A9P8LY14</accession>